<protein>
    <recommendedName>
        <fullName evidence="11">Lipase helper protein</fullName>
    </recommendedName>
    <alternativeName>
        <fullName evidence="12">Lipase modulator</fullName>
    </alternativeName>
</protein>
<keyword evidence="6" id="KW-0442">Lipid degradation</keyword>
<keyword evidence="9" id="KW-0472">Membrane</keyword>
<dbReference type="EMBL" id="LSTO01000001">
    <property type="protein sequence ID" value="OWW21652.1"/>
    <property type="molecule type" value="Genomic_DNA"/>
</dbReference>
<evidence type="ECO:0000256" key="4">
    <source>
        <dbReference type="ARBA" id="ARBA00022519"/>
    </source>
</evidence>
<gene>
    <name evidence="13" type="ORF">AYR66_21350</name>
</gene>
<evidence type="ECO:0000256" key="1">
    <source>
        <dbReference type="ARBA" id="ARBA00004383"/>
    </source>
</evidence>
<evidence type="ECO:0000313" key="13">
    <source>
        <dbReference type="EMBL" id="OWW21652.1"/>
    </source>
</evidence>
<keyword evidence="4" id="KW-0997">Cell inner membrane</keyword>
<dbReference type="GO" id="GO:0016042">
    <property type="term" value="P:lipid catabolic process"/>
    <property type="evidence" value="ECO:0007669"/>
    <property type="project" value="UniProtKB-KW"/>
</dbReference>
<dbReference type="SUPFAM" id="SSF158855">
    <property type="entry name" value="Lipase chaperone-like"/>
    <property type="match status" value="1"/>
</dbReference>
<evidence type="ECO:0000256" key="5">
    <source>
        <dbReference type="ARBA" id="ARBA00022692"/>
    </source>
</evidence>
<comment type="similarity">
    <text evidence="2">Belongs to the lipase chaperone family.</text>
</comment>
<dbReference type="GO" id="GO:0051082">
    <property type="term" value="F:unfolded protein binding"/>
    <property type="evidence" value="ECO:0007669"/>
    <property type="project" value="InterPro"/>
</dbReference>
<dbReference type="RefSeq" id="WP_170942182.1">
    <property type="nucleotide sequence ID" value="NZ_LSTO01000001.1"/>
</dbReference>
<evidence type="ECO:0000313" key="14">
    <source>
        <dbReference type="Proteomes" id="UP000197535"/>
    </source>
</evidence>
<dbReference type="Pfam" id="PF03280">
    <property type="entry name" value="Lipase_chap"/>
    <property type="match status" value="1"/>
</dbReference>
<dbReference type="Proteomes" id="UP000197535">
    <property type="component" value="Unassembled WGS sequence"/>
</dbReference>
<proteinExistence type="inferred from homology"/>
<keyword evidence="3" id="KW-1003">Cell membrane</keyword>
<keyword evidence="7" id="KW-1133">Transmembrane helix</keyword>
<keyword evidence="10" id="KW-0143">Chaperone</keyword>
<keyword evidence="5" id="KW-0812">Transmembrane</keyword>
<comment type="caution">
    <text evidence="13">The sequence shown here is derived from an EMBL/GenBank/DDBJ whole genome shotgun (WGS) entry which is preliminary data.</text>
</comment>
<evidence type="ECO:0000256" key="2">
    <source>
        <dbReference type="ARBA" id="ARBA00010358"/>
    </source>
</evidence>
<evidence type="ECO:0000256" key="11">
    <source>
        <dbReference type="ARBA" id="ARBA00030948"/>
    </source>
</evidence>
<dbReference type="InterPro" id="IPR004961">
    <property type="entry name" value="Lipase_chaperone"/>
</dbReference>
<accession>A0A254TK12</accession>
<dbReference type="GO" id="GO:0006457">
    <property type="term" value="P:protein folding"/>
    <property type="evidence" value="ECO:0007669"/>
    <property type="project" value="InterPro"/>
</dbReference>
<comment type="subcellular location">
    <subcellularLocation>
        <location evidence="1">Cell inner membrane</location>
        <topology evidence="1">Single-pass membrane protein</topology>
        <orientation evidence="1">Periplasmic side</orientation>
    </subcellularLocation>
</comment>
<dbReference type="AlphaFoldDB" id="A0A254TK12"/>
<reference evidence="13 14" key="1">
    <citation type="submission" date="2016-02" db="EMBL/GenBank/DDBJ databases">
        <authorList>
            <person name="Wen L."/>
            <person name="He K."/>
            <person name="Yang H."/>
        </authorList>
    </citation>
    <scope>NUCLEOTIDE SEQUENCE [LARGE SCALE GENOMIC DNA]</scope>
    <source>
        <strain evidence="13 14">TSA40</strain>
    </source>
</reference>
<keyword evidence="8" id="KW-0443">Lipid metabolism</keyword>
<name>A0A254TK12_9BURK</name>
<organism evidence="13 14">
    <name type="scientific">Noviherbaspirillum denitrificans</name>
    <dbReference type="NCBI Taxonomy" id="1968433"/>
    <lineage>
        <taxon>Bacteria</taxon>
        <taxon>Pseudomonadati</taxon>
        <taxon>Pseudomonadota</taxon>
        <taxon>Betaproteobacteria</taxon>
        <taxon>Burkholderiales</taxon>
        <taxon>Oxalobacteraceae</taxon>
        <taxon>Noviherbaspirillum</taxon>
    </lineage>
</organism>
<evidence type="ECO:0000256" key="7">
    <source>
        <dbReference type="ARBA" id="ARBA00022989"/>
    </source>
</evidence>
<evidence type="ECO:0000256" key="3">
    <source>
        <dbReference type="ARBA" id="ARBA00022475"/>
    </source>
</evidence>
<evidence type="ECO:0000256" key="10">
    <source>
        <dbReference type="ARBA" id="ARBA00023186"/>
    </source>
</evidence>
<keyword evidence="14" id="KW-1185">Reference proteome</keyword>
<evidence type="ECO:0000256" key="8">
    <source>
        <dbReference type="ARBA" id="ARBA00023098"/>
    </source>
</evidence>
<dbReference type="GO" id="GO:0005886">
    <property type="term" value="C:plasma membrane"/>
    <property type="evidence" value="ECO:0007669"/>
    <property type="project" value="UniProtKB-SubCell"/>
</dbReference>
<evidence type="ECO:0000256" key="12">
    <source>
        <dbReference type="ARBA" id="ARBA00031542"/>
    </source>
</evidence>
<evidence type="ECO:0000256" key="9">
    <source>
        <dbReference type="ARBA" id="ARBA00023136"/>
    </source>
</evidence>
<sequence length="167" mass="18125">MPIRHPALWIAAVAVTCSAFFLKGGEEAAVRPVAAADLFPFVRALPTEDMTQPVAEPVAGPAPKLLTAGHAYQTEEAVRRMRAQGASDDEVYRARAAALGAESAITLARLDREEAAWQQRVADYLARRQAIVNDQGALQALRNMLFTDEEQDRLAAYEPVAVPSIVQ</sequence>
<evidence type="ECO:0000256" key="6">
    <source>
        <dbReference type="ARBA" id="ARBA00022963"/>
    </source>
</evidence>